<dbReference type="Gene3D" id="1.10.150.130">
    <property type="match status" value="1"/>
</dbReference>
<dbReference type="EMBL" id="BBXV01000031">
    <property type="protein sequence ID" value="GAQ18701.1"/>
    <property type="molecule type" value="Genomic_DNA"/>
</dbReference>
<dbReference type="Gene3D" id="1.10.443.10">
    <property type="entry name" value="Intergrase catalytic core"/>
    <property type="match status" value="1"/>
</dbReference>
<evidence type="ECO:0000256" key="2">
    <source>
        <dbReference type="ARBA" id="ARBA00023172"/>
    </source>
</evidence>
<dbReference type="PANTHER" id="PTHR30349">
    <property type="entry name" value="PHAGE INTEGRASE-RELATED"/>
    <property type="match status" value="1"/>
</dbReference>
<evidence type="ECO:0000313" key="6">
    <source>
        <dbReference type="EMBL" id="GAQ18701.1"/>
    </source>
</evidence>
<dbReference type="InterPro" id="IPR002104">
    <property type="entry name" value="Integrase_catalytic"/>
</dbReference>
<evidence type="ECO:0000259" key="4">
    <source>
        <dbReference type="PROSITE" id="PS51898"/>
    </source>
</evidence>
<evidence type="ECO:0000256" key="1">
    <source>
        <dbReference type="ARBA" id="ARBA00023125"/>
    </source>
</evidence>
<dbReference type="GO" id="GO:0006310">
    <property type="term" value="P:DNA recombination"/>
    <property type="evidence" value="ECO:0007669"/>
    <property type="project" value="UniProtKB-KW"/>
</dbReference>
<keyword evidence="2" id="KW-0233">DNA recombination</keyword>
<dbReference type="InterPro" id="IPR010998">
    <property type="entry name" value="Integrase_recombinase_N"/>
</dbReference>
<proteinExistence type="predicted"/>
<dbReference type="GO" id="GO:0015074">
    <property type="term" value="P:DNA integration"/>
    <property type="evidence" value="ECO:0007669"/>
    <property type="project" value="InterPro"/>
</dbReference>
<dbReference type="Pfam" id="PF00589">
    <property type="entry name" value="Phage_integrase"/>
    <property type="match status" value="1"/>
</dbReference>
<dbReference type="PROSITE" id="PS51900">
    <property type="entry name" value="CB"/>
    <property type="match status" value="1"/>
</dbReference>
<dbReference type="PROSITE" id="PS51898">
    <property type="entry name" value="TYR_RECOMBINASE"/>
    <property type="match status" value="1"/>
</dbReference>
<accession>A0A0U9I0I9</accession>
<dbReference type="InterPro" id="IPR011010">
    <property type="entry name" value="DNA_brk_join_enz"/>
</dbReference>
<gene>
    <name evidence="6" type="ORF">OPHB3_2642</name>
</gene>
<dbReference type="SUPFAM" id="SSF56349">
    <property type="entry name" value="DNA breaking-rejoining enzymes"/>
    <property type="match status" value="1"/>
</dbReference>
<dbReference type="AlphaFoldDB" id="A0A0U9I0I9"/>
<feature type="domain" description="Core-binding (CB)" evidence="5">
    <location>
        <begin position="20"/>
        <end position="105"/>
    </location>
</feature>
<dbReference type="CDD" id="cd00397">
    <property type="entry name" value="DNA_BRE_C"/>
    <property type="match status" value="1"/>
</dbReference>
<dbReference type="InterPro" id="IPR013762">
    <property type="entry name" value="Integrase-like_cat_sf"/>
</dbReference>
<dbReference type="PANTHER" id="PTHR30349:SF81">
    <property type="entry name" value="TYROSINE RECOMBINASE XERC"/>
    <property type="match status" value="1"/>
</dbReference>
<evidence type="ECO:0000256" key="3">
    <source>
        <dbReference type="PROSITE-ProRule" id="PRU01248"/>
    </source>
</evidence>
<comment type="caution">
    <text evidence="6">The sequence shown here is derived from an EMBL/GenBank/DDBJ whole genome shotgun (WGS) entry which is preliminary data.</text>
</comment>
<evidence type="ECO:0000259" key="5">
    <source>
        <dbReference type="PROSITE" id="PS51900"/>
    </source>
</evidence>
<reference evidence="6 7" key="2">
    <citation type="journal article" date="2016" name="Genome Announc.">
        <title>Draft Genome Sequence of Oceanobacillus picturae Heshi-B3, Isolated from Fermented Rice Bran in a Traditional Japanese Seafood Dish.</title>
        <authorList>
            <person name="Akuzawa S."/>
            <person name="Nagaoka J."/>
            <person name="Kanekatsu M."/>
            <person name="Kanesaki Y."/>
            <person name="Suzuki T."/>
        </authorList>
    </citation>
    <scope>NUCLEOTIDE SEQUENCE [LARGE SCALE GENOMIC DNA]</scope>
    <source>
        <strain evidence="6 7">Heshi-B3</strain>
    </source>
</reference>
<name>A0A0U9I0I9_9BACI</name>
<keyword evidence="1 3" id="KW-0238">DNA-binding</keyword>
<sequence length="314" mass="36814">MSRRRNELSANELVLLKSKVTDEEAMKEFERNCNLKNLRPDTILFYKNKLSATKTTLSEMNINKEVVELTQKDIENMILFLKEKIKVVSINSRIRGLKTFFNYLYKSKMVVPNPMRNIKQLRDRRRIMETLDDNEIEVIAKYMKEQKTFVGARDYIIFLLMINTGIRLSELTGIQMQDVQKSKLIIRKTKNQEERTVYPSLKIKEELSRYIKLRGSLSHSYLFVSIDNEPLKPRSIQGRFEKYKNELNIVKQLSPHILRHTYAKRSILAGMNAFTLAALLGHSDLSVTKRYVSIWGNDLEAESIKFNTINKLKI</sequence>
<dbReference type="InterPro" id="IPR044068">
    <property type="entry name" value="CB"/>
</dbReference>
<evidence type="ECO:0000313" key="7">
    <source>
        <dbReference type="Proteomes" id="UP000052946"/>
    </source>
</evidence>
<protein>
    <submittedName>
        <fullName evidence="6">Integrase</fullName>
    </submittedName>
</protein>
<dbReference type="RefSeq" id="WP_058950627.1">
    <property type="nucleotide sequence ID" value="NZ_BBXV01000031.1"/>
</dbReference>
<reference evidence="7" key="1">
    <citation type="submission" date="2015-07" db="EMBL/GenBank/DDBJ databases">
        <title>Draft Genome Sequence of Oceanobacillus picturae Heshi-B3 that Was Isolated from Fermented Rice Bran with Aging Salted Mackerel, Which Was Named Heshiko as Traditional Fermented Seafood in Japan.</title>
        <authorList>
            <person name="Akuzawa S."/>
            <person name="Nakagawa J."/>
            <person name="Kanekatsu T."/>
            <person name="Kanesaki Y."/>
            <person name="Suzuki T."/>
        </authorList>
    </citation>
    <scope>NUCLEOTIDE SEQUENCE [LARGE SCALE GENOMIC DNA]</scope>
    <source>
        <strain evidence="7">Heshi-B3</strain>
    </source>
</reference>
<feature type="domain" description="Tyr recombinase" evidence="4">
    <location>
        <begin position="126"/>
        <end position="305"/>
    </location>
</feature>
<dbReference type="InterPro" id="IPR050090">
    <property type="entry name" value="Tyrosine_recombinase_XerCD"/>
</dbReference>
<dbReference type="GO" id="GO:0003677">
    <property type="term" value="F:DNA binding"/>
    <property type="evidence" value="ECO:0007669"/>
    <property type="project" value="UniProtKB-UniRule"/>
</dbReference>
<dbReference type="Proteomes" id="UP000052946">
    <property type="component" value="Unassembled WGS sequence"/>
</dbReference>
<dbReference type="OrthoDB" id="107900at2"/>
<organism evidence="6 7">
    <name type="scientific">Oceanobacillus picturae</name>
    <dbReference type="NCBI Taxonomy" id="171693"/>
    <lineage>
        <taxon>Bacteria</taxon>
        <taxon>Bacillati</taxon>
        <taxon>Bacillota</taxon>
        <taxon>Bacilli</taxon>
        <taxon>Bacillales</taxon>
        <taxon>Bacillaceae</taxon>
        <taxon>Oceanobacillus</taxon>
    </lineage>
</organism>